<dbReference type="AlphaFoldDB" id="A0A556AZI4"/>
<dbReference type="EMBL" id="VLTJ01000005">
    <property type="protein sequence ID" value="TSH98324.1"/>
    <property type="molecule type" value="Genomic_DNA"/>
</dbReference>
<protein>
    <submittedName>
        <fullName evidence="2">Helix-turn-helix transcriptional regulator</fullName>
    </submittedName>
</protein>
<keyword evidence="3" id="KW-1185">Reference proteome</keyword>
<dbReference type="SUPFAM" id="SSF46894">
    <property type="entry name" value="C-terminal effector domain of the bipartite response regulators"/>
    <property type="match status" value="1"/>
</dbReference>
<evidence type="ECO:0000313" key="3">
    <source>
        <dbReference type="Proteomes" id="UP000318405"/>
    </source>
</evidence>
<proteinExistence type="predicted"/>
<organism evidence="2 3">
    <name type="scientific">Verticiella sediminum</name>
    <dbReference type="NCBI Taxonomy" id="1247510"/>
    <lineage>
        <taxon>Bacteria</taxon>
        <taxon>Pseudomonadati</taxon>
        <taxon>Pseudomonadota</taxon>
        <taxon>Betaproteobacteria</taxon>
        <taxon>Burkholderiales</taxon>
        <taxon>Alcaligenaceae</taxon>
        <taxon>Verticiella</taxon>
    </lineage>
</organism>
<dbReference type="OrthoDB" id="8684045at2"/>
<dbReference type="InterPro" id="IPR036388">
    <property type="entry name" value="WH-like_DNA-bd_sf"/>
</dbReference>
<dbReference type="Gene3D" id="1.10.10.10">
    <property type="entry name" value="Winged helix-like DNA-binding domain superfamily/Winged helix DNA-binding domain"/>
    <property type="match status" value="1"/>
</dbReference>
<dbReference type="Proteomes" id="UP000318405">
    <property type="component" value="Unassembled WGS sequence"/>
</dbReference>
<feature type="domain" description="HTH luxR-type" evidence="1">
    <location>
        <begin position="194"/>
        <end position="251"/>
    </location>
</feature>
<reference evidence="2 3" key="1">
    <citation type="submission" date="2019-07" db="EMBL/GenBank/DDBJ databases">
        <title>Qingshengfaniella alkalisoli gen. nov., sp. nov., isolated from saline soil.</title>
        <authorList>
            <person name="Xu L."/>
            <person name="Huang X.-X."/>
            <person name="Sun J.-Q."/>
        </authorList>
    </citation>
    <scope>NUCLEOTIDE SEQUENCE [LARGE SCALE GENOMIC DNA]</scope>
    <source>
        <strain evidence="2 3">DSM 27279</strain>
    </source>
</reference>
<comment type="caution">
    <text evidence="2">The sequence shown here is derived from an EMBL/GenBank/DDBJ whole genome shotgun (WGS) entry which is preliminary data.</text>
</comment>
<dbReference type="GO" id="GO:0006355">
    <property type="term" value="P:regulation of DNA-templated transcription"/>
    <property type="evidence" value="ECO:0007669"/>
    <property type="project" value="InterPro"/>
</dbReference>
<dbReference type="InterPro" id="IPR016032">
    <property type="entry name" value="Sig_transdc_resp-reg_C-effctor"/>
</dbReference>
<accession>A0A556AZI4</accession>
<dbReference type="GO" id="GO:0003677">
    <property type="term" value="F:DNA binding"/>
    <property type="evidence" value="ECO:0007669"/>
    <property type="project" value="InterPro"/>
</dbReference>
<dbReference type="Pfam" id="PF00196">
    <property type="entry name" value="GerE"/>
    <property type="match status" value="1"/>
</dbReference>
<name>A0A556AZI4_9BURK</name>
<gene>
    <name evidence="2" type="ORF">FOZ76_02945</name>
</gene>
<dbReference type="RefSeq" id="WP_143946639.1">
    <property type="nucleotide sequence ID" value="NZ_BAABMB010000004.1"/>
</dbReference>
<dbReference type="InterPro" id="IPR000792">
    <property type="entry name" value="Tscrpt_reg_LuxR_C"/>
</dbReference>
<dbReference type="SMART" id="SM00421">
    <property type="entry name" value="HTH_LUXR"/>
    <property type="match status" value="1"/>
</dbReference>
<evidence type="ECO:0000313" key="2">
    <source>
        <dbReference type="EMBL" id="TSH98324.1"/>
    </source>
</evidence>
<evidence type="ECO:0000259" key="1">
    <source>
        <dbReference type="SMART" id="SM00421"/>
    </source>
</evidence>
<sequence length="254" mass="28435">MQTDFAIWPSPPPSLARLVDSIGSNVFDAQLIHCLHEISGADHCAVYALNSDRVELLAAASINGSDHAQTRGLDYASSQSWRGDSGFLAAYGDSSMPRATLVRARKSYSARGRPQVYDKLFLYGIRSHLYGISVLRDDMHNPRFCERDLQRLSVFADMAFSCVDQHVRARERAVRALAPLGSVEIIESSLQRRTLGLSRRELQVCARILYGLPLPEIARDLGINPESVVTYKRRAFLKAKVSGRHELMRLYLES</sequence>